<reference evidence="1" key="1">
    <citation type="submission" date="2021-01" db="EMBL/GenBank/DDBJ databases">
        <title>Whole genome shotgun sequence of Planosporangium mesophilum NBRC 109066.</title>
        <authorList>
            <person name="Komaki H."/>
            <person name="Tamura T."/>
        </authorList>
    </citation>
    <scope>NUCLEOTIDE SEQUENCE</scope>
    <source>
        <strain evidence="1">NBRC 109066</strain>
    </source>
</reference>
<keyword evidence="2" id="KW-1185">Reference proteome</keyword>
<evidence type="ECO:0000313" key="1">
    <source>
        <dbReference type="EMBL" id="GII25355.1"/>
    </source>
</evidence>
<evidence type="ECO:0000313" key="2">
    <source>
        <dbReference type="Proteomes" id="UP000599074"/>
    </source>
</evidence>
<dbReference type="Proteomes" id="UP000599074">
    <property type="component" value="Unassembled WGS sequence"/>
</dbReference>
<comment type="caution">
    <text evidence="1">The sequence shown here is derived from an EMBL/GenBank/DDBJ whole genome shotgun (WGS) entry which is preliminary data.</text>
</comment>
<gene>
    <name evidence="1" type="ORF">Pme01_49520</name>
</gene>
<dbReference type="AlphaFoldDB" id="A0A8J3X2E0"/>
<proteinExistence type="predicted"/>
<sequence length="71" mass="7617">MQAEDIPEDAVADCGEGGLTLVDRRDIGERLSIPLGYLLHDLSGKGGDWNRTKQFLAQVVLGFSSRKGGGE</sequence>
<name>A0A8J3X2E0_9ACTN</name>
<accession>A0A8J3X2E0</accession>
<organism evidence="1 2">
    <name type="scientific">Planosporangium mesophilum</name>
    <dbReference type="NCBI Taxonomy" id="689768"/>
    <lineage>
        <taxon>Bacteria</taxon>
        <taxon>Bacillati</taxon>
        <taxon>Actinomycetota</taxon>
        <taxon>Actinomycetes</taxon>
        <taxon>Micromonosporales</taxon>
        <taxon>Micromonosporaceae</taxon>
        <taxon>Planosporangium</taxon>
    </lineage>
</organism>
<protein>
    <submittedName>
        <fullName evidence="1">Uncharacterized protein</fullName>
    </submittedName>
</protein>
<dbReference type="EMBL" id="BOON01000050">
    <property type="protein sequence ID" value="GII25355.1"/>
    <property type="molecule type" value="Genomic_DNA"/>
</dbReference>